<dbReference type="InterPro" id="IPR020476">
    <property type="entry name" value="Nudix_hydrolase"/>
</dbReference>
<feature type="domain" description="Nudix hydrolase" evidence="7">
    <location>
        <begin position="2"/>
        <end position="131"/>
    </location>
</feature>
<evidence type="ECO:0000256" key="1">
    <source>
        <dbReference type="ARBA" id="ARBA00005582"/>
    </source>
</evidence>
<evidence type="ECO:0000259" key="7">
    <source>
        <dbReference type="PROSITE" id="PS51462"/>
    </source>
</evidence>
<organism evidence="8 9">
    <name type="scientific">Facklamia lactis</name>
    <dbReference type="NCBI Taxonomy" id="2749967"/>
    <lineage>
        <taxon>Bacteria</taxon>
        <taxon>Bacillati</taxon>
        <taxon>Bacillota</taxon>
        <taxon>Bacilli</taxon>
        <taxon>Lactobacillales</taxon>
        <taxon>Aerococcaceae</taxon>
        <taxon>Facklamia</taxon>
    </lineage>
</organism>
<sequence>MQKEKSCGAVIYFSKEKTPYFLLIQHKNGGHWSFPKGHVEPNESEVETALREIKEETGLEVKLDTSFRESTTFSPKEGVMKDVIYFLACANNPEVIQQIEEVTDSNWLNFEKALSTLTYSSDKQILIKAKQHLENI</sequence>
<dbReference type="Pfam" id="PF00293">
    <property type="entry name" value="NUDIX"/>
    <property type="match status" value="1"/>
</dbReference>
<dbReference type="InterPro" id="IPR003565">
    <property type="entry name" value="Tetra_PHTase"/>
</dbReference>
<keyword evidence="3" id="KW-0547">Nucleotide-binding</keyword>
<evidence type="ECO:0000313" key="8">
    <source>
        <dbReference type="EMBL" id="MBG9987123.1"/>
    </source>
</evidence>
<accession>A0ABS0LSI1</accession>
<dbReference type="PROSITE" id="PS00893">
    <property type="entry name" value="NUDIX_BOX"/>
    <property type="match status" value="1"/>
</dbReference>
<dbReference type="Proteomes" id="UP000721415">
    <property type="component" value="Unassembled WGS sequence"/>
</dbReference>
<protein>
    <recommendedName>
        <fullName evidence="2">Bis(5'-nucleosyl)-tetraphosphatase [asymmetrical]</fullName>
    </recommendedName>
    <alternativeName>
        <fullName evidence="5">Diadenosine 5',5'''-P1,P4-tetraphosphate asymmetrical hydrolase</fullName>
    </alternativeName>
</protein>
<dbReference type="EMBL" id="JACBXQ010000006">
    <property type="protein sequence ID" value="MBG9987123.1"/>
    <property type="molecule type" value="Genomic_DNA"/>
</dbReference>
<dbReference type="PANTHER" id="PTHR21340:SF0">
    <property type="entry name" value="BIS(5'-NUCLEOSYL)-TETRAPHOSPHATASE [ASYMMETRICAL]"/>
    <property type="match status" value="1"/>
</dbReference>
<dbReference type="CDD" id="cd03428">
    <property type="entry name" value="NUDIX_Ap4A_Nudt2"/>
    <property type="match status" value="1"/>
</dbReference>
<dbReference type="SUPFAM" id="SSF55811">
    <property type="entry name" value="Nudix"/>
    <property type="match status" value="1"/>
</dbReference>
<evidence type="ECO:0000313" key="9">
    <source>
        <dbReference type="Proteomes" id="UP000721415"/>
    </source>
</evidence>
<name>A0ABS0LSI1_9LACT</name>
<evidence type="ECO:0000256" key="2">
    <source>
        <dbReference type="ARBA" id="ARBA00018911"/>
    </source>
</evidence>
<dbReference type="Gene3D" id="3.90.79.10">
    <property type="entry name" value="Nucleoside Triphosphate Pyrophosphohydrolase"/>
    <property type="match status" value="1"/>
</dbReference>
<dbReference type="PRINTS" id="PR00502">
    <property type="entry name" value="NUDIXFAMILY"/>
</dbReference>
<dbReference type="InterPro" id="IPR000086">
    <property type="entry name" value="NUDIX_hydrolase_dom"/>
</dbReference>
<comment type="caution">
    <text evidence="8">The sequence shown here is derived from an EMBL/GenBank/DDBJ whole genome shotgun (WGS) entry which is preliminary data.</text>
</comment>
<proteinExistence type="inferred from homology"/>
<evidence type="ECO:0000256" key="5">
    <source>
        <dbReference type="ARBA" id="ARBA00032644"/>
    </source>
</evidence>
<gene>
    <name evidence="8" type="ORF">HZY91_09610</name>
</gene>
<evidence type="ECO:0000256" key="4">
    <source>
        <dbReference type="ARBA" id="ARBA00022801"/>
    </source>
</evidence>
<dbReference type="PROSITE" id="PS51462">
    <property type="entry name" value="NUDIX"/>
    <property type="match status" value="1"/>
</dbReference>
<dbReference type="InterPro" id="IPR015797">
    <property type="entry name" value="NUDIX_hydrolase-like_dom_sf"/>
</dbReference>
<dbReference type="PANTHER" id="PTHR21340">
    <property type="entry name" value="DIADENOSINE 5,5-P1,P4-TETRAPHOSPHATE PYROPHOSPHOHYDROLASE MUTT"/>
    <property type="match status" value="1"/>
</dbReference>
<dbReference type="RefSeq" id="WP_197116043.1">
    <property type="nucleotide sequence ID" value="NZ_JACBXQ010000006.1"/>
</dbReference>
<evidence type="ECO:0000256" key="6">
    <source>
        <dbReference type="RuleBase" id="RU003476"/>
    </source>
</evidence>
<dbReference type="InterPro" id="IPR051325">
    <property type="entry name" value="Nudix_hydrolase_domain"/>
</dbReference>
<reference evidence="8 9" key="1">
    <citation type="submission" date="2020-07" db="EMBL/GenBank/DDBJ databases">
        <title>Facklamia lactis sp. nov., isolated from raw milk.</title>
        <authorList>
            <person name="Doll E.V."/>
            <person name="Huptas C."/>
            <person name="Staib L."/>
            <person name="Wenning M."/>
            <person name="Scherer S."/>
        </authorList>
    </citation>
    <scope>NUCLEOTIDE SEQUENCE [LARGE SCALE GENOMIC DNA]</scope>
    <source>
        <strain evidence="8 9">DSM 111018</strain>
    </source>
</reference>
<keyword evidence="9" id="KW-1185">Reference proteome</keyword>
<keyword evidence="4 6" id="KW-0378">Hydrolase</keyword>
<comment type="similarity">
    <text evidence="1 6">Belongs to the Nudix hydrolase family.</text>
</comment>
<evidence type="ECO:0000256" key="3">
    <source>
        <dbReference type="ARBA" id="ARBA00022741"/>
    </source>
</evidence>
<dbReference type="InterPro" id="IPR020084">
    <property type="entry name" value="NUDIX_hydrolase_CS"/>
</dbReference>